<proteinExistence type="predicted"/>
<evidence type="ECO:0000256" key="1">
    <source>
        <dbReference type="SAM" id="Phobius"/>
    </source>
</evidence>
<protein>
    <submittedName>
        <fullName evidence="2">Uncharacterized protein</fullName>
    </submittedName>
</protein>
<organism evidence="2">
    <name type="scientific">uncultured Caudovirales phage</name>
    <dbReference type="NCBI Taxonomy" id="2100421"/>
    <lineage>
        <taxon>Viruses</taxon>
        <taxon>Duplodnaviria</taxon>
        <taxon>Heunggongvirae</taxon>
        <taxon>Uroviricota</taxon>
        <taxon>Caudoviricetes</taxon>
        <taxon>Peduoviridae</taxon>
        <taxon>Maltschvirus</taxon>
        <taxon>Maltschvirus maltsch</taxon>
    </lineage>
</organism>
<keyword evidence="1" id="KW-0812">Transmembrane</keyword>
<reference evidence="2" key="1">
    <citation type="submission" date="2017-06" db="EMBL/GenBank/DDBJ databases">
        <title>Novel phages from South African skin metaviromes.</title>
        <authorList>
            <person name="van Zyl L.J."/>
            <person name="Abrahams Y."/>
            <person name="Stander E.A."/>
            <person name="Kirby B.M."/>
            <person name="Clavaud C."/>
            <person name="Farcet C."/>
            <person name="Breton L."/>
            <person name="Trindade M.I."/>
        </authorList>
    </citation>
    <scope>NUCLEOTIDE SEQUENCE</scope>
</reference>
<dbReference type="EMBL" id="MF417893">
    <property type="protein sequence ID" value="ASN69622.1"/>
    <property type="molecule type" value="Genomic_DNA"/>
</dbReference>
<sequence length="71" mass="8105">MDIITVESTTNVCIFGFGIAVLAYVVYKGGTFIERKFDESDRLERDRLDNGNRKQSASRTFDDGIKIRKRA</sequence>
<feature type="transmembrane region" description="Helical" evidence="1">
    <location>
        <begin position="6"/>
        <end position="27"/>
    </location>
</feature>
<gene>
    <name evidence="2" type="ORF">9AX2_36</name>
</gene>
<keyword evidence="1" id="KW-1133">Transmembrane helix</keyword>
<keyword evidence="1" id="KW-0472">Membrane</keyword>
<evidence type="ECO:0000313" key="2">
    <source>
        <dbReference type="EMBL" id="ASN69622.1"/>
    </source>
</evidence>
<accession>A0A2H4J3B2</accession>
<name>A0A2H4J3B2_9CAUD</name>